<reference evidence="1" key="1">
    <citation type="submission" date="2020-05" db="EMBL/GenBank/DDBJ databases">
        <authorList>
            <person name="Chiriac C."/>
            <person name="Salcher M."/>
            <person name="Ghai R."/>
            <person name="Kavagutti S V."/>
        </authorList>
    </citation>
    <scope>NUCLEOTIDE SEQUENCE</scope>
</reference>
<sequence length="46" mass="5130">MTTDDITPEQLLAMLDSEQIDLTTYLDSEPLPVLIDDPLPLITDIT</sequence>
<name>A0A6J7A6D1_9ZZZZ</name>
<organism evidence="1">
    <name type="scientific">freshwater metagenome</name>
    <dbReference type="NCBI Taxonomy" id="449393"/>
    <lineage>
        <taxon>unclassified sequences</taxon>
        <taxon>metagenomes</taxon>
        <taxon>ecological metagenomes</taxon>
    </lineage>
</organism>
<dbReference type="EMBL" id="CAFABI010000064">
    <property type="protein sequence ID" value="CAB4828402.1"/>
    <property type="molecule type" value="Genomic_DNA"/>
</dbReference>
<accession>A0A6J7A6D1</accession>
<proteinExistence type="predicted"/>
<dbReference type="AlphaFoldDB" id="A0A6J7A6D1"/>
<gene>
    <name evidence="1" type="ORF">UFOPK3197_00683</name>
</gene>
<protein>
    <submittedName>
        <fullName evidence="1">Unannotated protein</fullName>
    </submittedName>
</protein>
<evidence type="ECO:0000313" key="1">
    <source>
        <dbReference type="EMBL" id="CAB4828402.1"/>
    </source>
</evidence>